<dbReference type="AlphaFoldDB" id="A0A0A3J778"/>
<evidence type="ECO:0000313" key="1">
    <source>
        <dbReference type="EMBL" id="KGR82902.1"/>
    </source>
</evidence>
<comment type="caution">
    <text evidence="1">The sequence shown here is derived from an EMBL/GenBank/DDBJ whole genome shotgun (WGS) entry which is preliminary data.</text>
</comment>
<gene>
    <name evidence="1" type="ORF">CD32_18900</name>
</gene>
<dbReference type="RefSeq" id="WP_036157581.1">
    <property type="nucleotide sequence ID" value="NZ_AVCX01000002.1"/>
</dbReference>
<reference evidence="1 2" key="1">
    <citation type="submission" date="2014-02" db="EMBL/GenBank/DDBJ databases">
        <title>Draft genome sequence of Lysinibacillus odysseyi NBRC 100172.</title>
        <authorList>
            <person name="Zhang F."/>
            <person name="Wang G."/>
            <person name="Zhang L."/>
        </authorList>
    </citation>
    <scope>NUCLEOTIDE SEQUENCE [LARGE SCALE GENOMIC DNA]</scope>
    <source>
        <strain evidence="1 2">NBRC 100172</strain>
    </source>
</reference>
<dbReference type="eggNOG" id="ENOG502ZTII">
    <property type="taxonomic scope" value="Bacteria"/>
</dbReference>
<proteinExistence type="predicted"/>
<protein>
    <submittedName>
        <fullName evidence="1">Uncharacterized protein</fullName>
    </submittedName>
</protein>
<name>A0A0A3J778_9BACI</name>
<accession>A0A0A3J778</accession>
<dbReference type="EMBL" id="JPVP01000059">
    <property type="protein sequence ID" value="KGR82902.1"/>
    <property type="molecule type" value="Genomic_DNA"/>
</dbReference>
<dbReference type="STRING" id="1220589.CD32_18900"/>
<evidence type="ECO:0000313" key="2">
    <source>
        <dbReference type="Proteomes" id="UP000030437"/>
    </source>
</evidence>
<organism evidence="1 2">
    <name type="scientific">Lysinibacillus odysseyi 34hs-1 = NBRC 100172</name>
    <dbReference type="NCBI Taxonomy" id="1220589"/>
    <lineage>
        <taxon>Bacteria</taxon>
        <taxon>Bacillati</taxon>
        <taxon>Bacillota</taxon>
        <taxon>Bacilli</taxon>
        <taxon>Bacillales</taxon>
        <taxon>Bacillaceae</taxon>
        <taxon>Lysinibacillus</taxon>
    </lineage>
</organism>
<dbReference type="Proteomes" id="UP000030437">
    <property type="component" value="Unassembled WGS sequence"/>
</dbReference>
<keyword evidence="2" id="KW-1185">Reference proteome</keyword>
<sequence length="206" mass="24321">MFVNIKKVDSLFLINDTVLDRFNSLRKELELITLSIPSTFNRFQVWNLFVDFWVKSAFTEDDLIEHPHHSLIYIVRKTLIHEAFQLQAVQRVLPLTYKNDRFAYLFSLYTLIELDNFFTSKTRLDDEYASYYNDLMVYASKDISSYFDESFQTLETYPKLLAVTQAKVFKKITEITAKSQSELNEAVENAVKAAKDMYYLLYDAFI</sequence>